<dbReference type="NCBIfam" id="TIGR01494">
    <property type="entry name" value="ATPase_P-type"/>
    <property type="match status" value="1"/>
</dbReference>
<dbReference type="InterPro" id="IPR027256">
    <property type="entry name" value="P-typ_ATPase_IB"/>
</dbReference>
<dbReference type="InterPro" id="IPR023299">
    <property type="entry name" value="ATPase_P-typ_cyto_dom_N"/>
</dbReference>
<dbReference type="InterPro" id="IPR036412">
    <property type="entry name" value="HAD-like_sf"/>
</dbReference>
<evidence type="ECO:0000259" key="12">
    <source>
        <dbReference type="PROSITE" id="PS50846"/>
    </source>
</evidence>
<dbReference type="SFLD" id="SFLDG00002">
    <property type="entry name" value="C1.7:_P-type_atpase_like"/>
    <property type="match status" value="1"/>
</dbReference>
<comment type="similarity">
    <text evidence="2 10">Belongs to the cation transport ATPase (P-type) (TC 3.A.3) family. Type IB subfamily.</text>
</comment>
<feature type="transmembrane region" description="Helical" evidence="10">
    <location>
        <begin position="584"/>
        <end position="603"/>
    </location>
</feature>
<dbReference type="SUPFAM" id="SSF56784">
    <property type="entry name" value="HAD-like"/>
    <property type="match status" value="1"/>
</dbReference>
<dbReference type="Gene3D" id="3.40.50.1000">
    <property type="entry name" value="HAD superfamily/HAD-like"/>
    <property type="match status" value="1"/>
</dbReference>
<feature type="region of interest" description="Disordered" evidence="11">
    <location>
        <begin position="99"/>
        <end position="169"/>
    </location>
</feature>
<evidence type="ECO:0000256" key="2">
    <source>
        <dbReference type="ARBA" id="ARBA00006024"/>
    </source>
</evidence>
<dbReference type="CDD" id="cd00371">
    <property type="entry name" value="HMA"/>
    <property type="match status" value="1"/>
</dbReference>
<evidence type="ECO:0000313" key="13">
    <source>
        <dbReference type="EMBL" id="KAK6539716.1"/>
    </source>
</evidence>
<dbReference type="PROSITE" id="PS00154">
    <property type="entry name" value="ATPASE_E1_E2"/>
    <property type="match status" value="1"/>
</dbReference>
<feature type="transmembrane region" description="Helical" evidence="10">
    <location>
        <begin position="504"/>
        <end position="525"/>
    </location>
</feature>
<evidence type="ECO:0000256" key="5">
    <source>
        <dbReference type="ARBA" id="ARBA00022741"/>
    </source>
</evidence>
<dbReference type="GO" id="GO:0005524">
    <property type="term" value="F:ATP binding"/>
    <property type="evidence" value="ECO:0007669"/>
    <property type="project" value="UniProtKB-UniRule"/>
</dbReference>
<dbReference type="SUPFAM" id="SSF81665">
    <property type="entry name" value="Calcium ATPase, transmembrane domain M"/>
    <property type="match status" value="1"/>
</dbReference>
<feature type="compositionally biased region" description="Basic and acidic residues" evidence="11">
    <location>
        <begin position="122"/>
        <end position="150"/>
    </location>
</feature>
<dbReference type="GO" id="GO:0016020">
    <property type="term" value="C:membrane"/>
    <property type="evidence" value="ECO:0007669"/>
    <property type="project" value="UniProtKB-SubCell"/>
</dbReference>
<keyword evidence="4 10" id="KW-0479">Metal-binding</keyword>
<evidence type="ECO:0000256" key="1">
    <source>
        <dbReference type="ARBA" id="ARBA00004127"/>
    </source>
</evidence>
<organism evidence="13 14">
    <name type="scientific">Orbilia ellipsospora</name>
    <dbReference type="NCBI Taxonomy" id="2528407"/>
    <lineage>
        <taxon>Eukaryota</taxon>
        <taxon>Fungi</taxon>
        <taxon>Dikarya</taxon>
        <taxon>Ascomycota</taxon>
        <taxon>Pezizomycotina</taxon>
        <taxon>Orbiliomycetes</taxon>
        <taxon>Orbiliales</taxon>
        <taxon>Orbiliaceae</taxon>
        <taxon>Orbilia</taxon>
    </lineage>
</organism>
<dbReference type="SFLD" id="SFLDS00003">
    <property type="entry name" value="Haloacid_Dehalogenase"/>
    <property type="match status" value="1"/>
</dbReference>
<dbReference type="InterPro" id="IPR044492">
    <property type="entry name" value="P_typ_ATPase_HD_dom"/>
</dbReference>
<feature type="transmembrane region" description="Helical" evidence="10">
    <location>
        <begin position="828"/>
        <end position="854"/>
    </location>
</feature>
<keyword evidence="9 10" id="KW-0472">Membrane</keyword>
<dbReference type="Pfam" id="PF00702">
    <property type="entry name" value="Hydrolase"/>
    <property type="match status" value="1"/>
</dbReference>
<keyword evidence="7" id="KW-1278">Translocase</keyword>
<dbReference type="InterPro" id="IPR023298">
    <property type="entry name" value="ATPase_P-typ_TM_dom_sf"/>
</dbReference>
<dbReference type="GO" id="GO:0055070">
    <property type="term" value="P:copper ion homeostasis"/>
    <property type="evidence" value="ECO:0007669"/>
    <property type="project" value="TreeGrafter"/>
</dbReference>
<name>A0AAV9XCM9_9PEZI</name>
<sequence>MDAHEGDKISHILPSLREKLGNVYLEAAIWDATRIDLTEVQCCHELKDPGKNCGCIDECWSVLAAILCKYNLHDKGEITRVPWSAHAVHEKFGDPGPSCDISFTTDTTDSQGSSSCQSSDSNNEHTHTHDRNHHDIEDTESDHHHHHESDDNSSSLGNEKTPGRNDLRGVSVPEALKPIIHDLPHALVTKHHHHYQILNFPDACAFHEEFVARKRARSQRQCVCAWITGIMLLVFPTTEVAQLCCKTMEEKHISTRSCCLDDHSLDSELRDSAESLPTEASSLVPAKSLKYLILGVTGMTCTSCETKLKKALKKIKGIEGKGTRGVRTNFMLGRAELWYDSKIIDDPAEGICEPVEKESGFKCKVMRDTTGSGTSSNQRVRIRTNLPENTTFKAISDHIVRLKGVKGAREVDEHLEMFRARFLDIFRRNSSSKVLKDDPEKGMVGQTWRIFDVTYDQHSLHIRNLLQYTRTFSRGSPKIEVELVDMEDPEVTISRQSRAELRHMLWLTIFTSLLTLPILILTWTPRIKTQVPSPFDMDTRRLRNFVVYQSVCFLLATIVQACGVRIYKNAFRSVFRQGRLDMDCLVMISTMSAYIYSFAYYGINITREIEKMTTGHPPEDAERERHDPIFEASSLLITLILGGRLLTGYIRLWAANRISVGSLQPKVCRRSYQRTFRPIKNRIWKTENVRLLHYGDVLHAEAGDIVVTDGVVVGGDAMVDESHISGEAKPRELQRNASIIAGSKVIGGKLEYRVTRLISENTISSMKRLVTAASGKRPKMQEFADRVAAWLTPAVLLIALLACIGWAVYYRTAKANVEDTNSAISKAITVAITVLAISCPCAIALAVPTVHVFASQLGIKNGIVIKSPESLEKSTKIRFFVADKTGTLTTGKLEVAAAKYWVNGAWEGDIRNRDLQALQYTIYRLIARDQHPVAKAVTEMLGRRHNRQLTPLDDDTNIRSIVGRGIEGTIDGRRLRGGKPSWVLQDRIKNFSKPIFEEVVEKYSRTPFVVVDVRTDAVLAVFGLSDTVRPEAPDVIAKLLRQNVECYMMSGDEKSVCLQVAQQVGILPCNVIAGCSPEDKVREIRILQQRAEMEIDFLKLHGCFFTRFFKRFRVCRKCVMFVGDGTNDAPALTQADIGVTMSNCSEVAAGCADVGIISSSLNGISALHSLSKRTMTRIGFNFAWALKYNLAAIVLSLGIVPWSIPPQYAGIGELVSVAPLD</sequence>
<dbReference type="GO" id="GO:0012505">
    <property type="term" value="C:endomembrane system"/>
    <property type="evidence" value="ECO:0007669"/>
    <property type="project" value="UniProtKB-SubCell"/>
</dbReference>
<dbReference type="NCBIfam" id="TIGR01525">
    <property type="entry name" value="ATPase-IB_hvy"/>
    <property type="match status" value="1"/>
</dbReference>
<evidence type="ECO:0000256" key="10">
    <source>
        <dbReference type="RuleBase" id="RU362081"/>
    </source>
</evidence>
<evidence type="ECO:0000256" key="8">
    <source>
        <dbReference type="ARBA" id="ARBA00022989"/>
    </source>
</evidence>
<dbReference type="SUPFAM" id="SSF55008">
    <property type="entry name" value="HMA, heavy metal-associated domain"/>
    <property type="match status" value="1"/>
</dbReference>
<dbReference type="InterPro" id="IPR059000">
    <property type="entry name" value="ATPase_P-type_domA"/>
</dbReference>
<dbReference type="AlphaFoldDB" id="A0AAV9XCM9"/>
<dbReference type="Gene3D" id="2.70.150.10">
    <property type="entry name" value="Calcium-transporting ATPase, cytoplasmic transduction domain A"/>
    <property type="match status" value="1"/>
</dbReference>
<feature type="domain" description="HMA" evidence="12">
    <location>
        <begin position="290"/>
        <end position="364"/>
    </location>
</feature>
<comment type="caution">
    <text evidence="13">The sequence shown here is derived from an EMBL/GenBank/DDBJ whole genome shotgun (WGS) entry which is preliminary data.</text>
</comment>
<feature type="compositionally biased region" description="Low complexity" evidence="11">
    <location>
        <begin position="102"/>
        <end position="121"/>
    </location>
</feature>
<dbReference type="PANTHER" id="PTHR43520:SF8">
    <property type="entry name" value="P-TYPE CU(+) TRANSPORTER"/>
    <property type="match status" value="1"/>
</dbReference>
<reference evidence="13 14" key="1">
    <citation type="submission" date="2019-10" db="EMBL/GenBank/DDBJ databases">
        <authorList>
            <person name="Palmer J.M."/>
        </authorList>
    </citation>
    <scope>NUCLEOTIDE SEQUENCE [LARGE SCALE GENOMIC DNA]</scope>
    <source>
        <strain evidence="13 14">TWF694</strain>
    </source>
</reference>
<evidence type="ECO:0000256" key="7">
    <source>
        <dbReference type="ARBA" id="ARBA00022967"/>
    </source>
</evidence>
<feature type="transmembrane region" description="Helical" evidence="10">
    <location>
        <begin position="787"/>
        <end position="808"/>
    </location>
</feature>
<dbReference type="SUPFAM" id="SSF81653">
    <property type="entry name" value="Calcium ATPase, transduction domain A"/>
    <property type="match status" value="1"/>
</dbReference>
<dbReference type="InterPro" id="IPR006121">
    <property type="entry name" value="HMA_dom"/>
</dbReference>
<keyword evidence="3 10" id="KW-0812">Transmembrane</keyword>
<dbReference type="EMBL" id="JAVHJO010000006">
    <property type="protein sequence ID" value="KAK6539716.1"/>
    <property type="molecule type" value="Genomic_DNA"/>
</dbReference>
<comment type="subcellular location">
    <subcellularLocation>
        <location evidence="1">Endomembrane system</location>
        <topology evidence="1">Multi-pass membrane protein</topology>
    </subcellularLocation>
    <subcellularLocation>
        <location evidence="10">Membrane</location>
    </subcellularLocation>
</comment>
<dbReference type="InterPro" id="IPR001757">
    <property type="entry name" value="P_typ_ATPase"/>
</dbReference>
<dbReference type="InterPro" id="IPR008250">
    <property type="entry name" value="ATPase_P-typ_transduc_dom_A_sf"/>
</dbReference>
<dbReference type="PANTHER" id="PTHR43520">
    <property type="entry name" value="ATP7, ISOFORM B"/>
    <property type="match status" value="1"/>
</dbReference>
<dbReference type="Pfam" id="PF00122">
    <property type="entry name" value="E1-E2_ATPase"/>
    <property type="match status" value="1"/>
</dbReference>
<evidence type="ECO:0000313" key="14">
    <source>
        <dbReference type="Proteomes" id="UP001365542"/>
    </source>
</evidence>
<keyword evidence="14" id="KW-1185">Reference proteome</keyword>
<proteinExistence type="inferred from homology"/>
<protein>
    <recommendedName>
        <fullName evidence="12">HMA domain-containing protein</fullName>
    </recommendedName>
</protein>
<evidence type="ECO:0000256" key="6">
    <source>
        <dbReference type="ARBA" id="ARBA00022840"/>
    </source>
</evidence>
<evidence type="ECO:0000256" key="9">
    <source>
        <dbReference type="ARBA" id="ARBA00023136"/>
    </source>
</evidence>
<keyword evidence="8 10" id="KW-1133">Transmembrane helix</keyword>
<evidence type="ECO:0000256" key="11">
    <source>
        <dbReference type="SAM" id="MobiDB-lite"/>
    </source>
</evidence>
<dbReference type="Proteomes" id="UP001365542">
    <property type="component" value="Unassembled WGS sequence"/>
</dbReference>
<keyword evidence="5 10" id="KW-0547">Nucleotide-binding</keyword>
<keyword evidence="6 10" id="KW-0067">ATP-binding</keyword>
<dbReference type="GO" id="GO:0016887">
    <property type="term" value="F:ATP hydrolysis activity"/>
    <property type="evidence" value="ECO:0007669"/>
    <property type="project" value="InterPro"/>
</dbReference>
<evidence type="ECO:0000256" key="3">
    <source>
        <dbReference type="ARBA" id="ARBA00022692"/>
    </source>
</evidence>
<gene>
    <name evidence="13" type="ORF">TWF694_009917</name>
</gene>
<dbReference type="PROSITE" id="PS50846">
    <property type="entry name" value="HMA_2"/>
    <property type="match status" value="1"/>
</dbReference>
<dbReference type="InterPro" id="IPR023214">
    <property type="entry name" value="HAD_sf"/>
</dbReference>
<dbReference type="Gene3D" id="3.30.70.100">
    <property type="match status" value="1"/>
</dbReference>
<accession>A0AAV9XCM9</accession>
<feature type="transmembrane region" description="Helical" evidence="10">
    <location>
        <begin position="545"/>
        <end position="564"/>
    </location>
</feature>
<dbReference type="GO" id="GO:0043682">
    <property type="term" value="F:P-type divalent copper transporter activity"/>
    <property type="evidence" value="ECO:0007669"/>
    <property type="project" value="TreeGrafter"/>
</dbReference>
<dbReference type="SFLD" id="SFLDF00027">
    <property type="entry name" value="p-type_atpase"/>
    <property type="match status" value="1"/>
</dbReference>
<dbReference type="PRINTS" id="PR00119">
    <property type="entry name" value="CATATPASE"/>
</dbReference>
<dbReference type="InterPro" id="IPR036163">
    <property type="entry name" value="HMA_dom_sf"/>
</dbReference>
<dbReference type="Gene3D" id="3.40.1110.10">
    <property type="entry name" value="Calcium-transporting ATPase, cytoplasmic domain N"/>
    <property type="match status" value="1"/>
</dbReference>
<feature type="transmembrane region" description="Helical" evidence="10">
    <location>
        <begin position="1182"/>
        <end position="1204"/>
    </location>
</feature>
<evidence type="ECO:0000256" key="4">
    <source>
        <dbReference type="ARBA" id="ARBA00022723"/>
    </source>
</evidence>
<dbReference type="GO" id="GO:0005507">
    <property type="term" value="F:copper ion binding"/>
    <property type="evidence" value="ECO:0007669"/>
    <property type="project" value="TreeGrafter"/>
</dbReference>
<dbReference type="InterPro" id="IPR018303">
    <property type="entry name" value="ATPase_P-typ_P_site"/>
</dbReference>